<reference evidence="1" key="1">
    <citation type="submission" date="2020-09" db="EMBL/GenBank/DDBJ databases">
        <title>A novel bacterium of genus Paenibacillus, isolated from South China Sea.</title>
        <authorList>
            <person name="Huang H."/>
            <person name="Mo K."/>
            <person name="Hu Y."/>
        </authorList>
    </citation>
    <scope>NUCLEOTIDE SEQUENCE</scope>
    <source>
        <strain evidence="1">IB182363</strain>
    </source>
</reference>
<sequence>MLPLETEPAEELPLNAGSVLQIDAAHAIEARLHNTGCVKGAVNGIAKN</sequence>
<dbReference type="Proteomes" id="UP000639396">
    <property type="component" value="Unassembled WGS sequence"/>
</dbReference>
<keyword evidence="2" id="KW-1185">Reference proteome</keyword>
<dbReference type="EMBL" id="JACXJA010000041">
    <property type="protein sequence ID" value="MBD2865361.1"/>
    <property type="molecule type" value="Genomic_DNA"/>
</dbReference>
<gene>
    <name evidence="1" type="ORF">IDH45_25595</name>
</gene>
<comment type="caution">
    <text evidence="1">The sequence shown here is derived from an EMBL/GenBank/DDBJ whole genome shotgun (WGS) entry which is preliminary data.</text>
</comment>
<proteinExistence type="predicted"/>
<accession>A0A927CG62</accession>
<evidence type="ECO:0000313" key="2">
    <source>
        <dbReference type="Proteomes" id="UP000639396"/>
    </source>
</evidence>
<name>A0A927CG62_9BACL</name>
<dbReference type="AlphaFoldDB" id="A0A927CG62"/>
<evidence type="ECO:0000313" key="1">
    <source>
        <dbReference type="EMBL" id="MBD2865361.1"/>
    </source>
</evidence>
<protein>
    <submittedName>
        <fullName evidence="1">Uncharacterized protein</fullName>
    </submittedName>
</protein>
<organism evidence="1 2">
    <name type="scientific">Paenibacillus oceani</name>
    <dbReference type="NCBI Taxonomy" id="2772510"/>
    <lineage>
        <taxon>Bacteria</taxon>
        <taxon>Bacillati</taxon>
        <taxon>Bacillota</taxon>
        <taxon>Bacilli</taxon>
        <taxon>Bacillales</taxon>
        <taxon>Paenibacillaceae</taxon>
        <taxon>Paenibacillus</taxon>
    </lineage>
</organism>